<dbReference type="InterPro" id="IPR027417">
    <property type="entry name" value="P-loop_NTPase"/>
</dbReference>
<dbReference type="Pfam" id="PF16095">
    <property type="entry name" value="COR-A"/>
    <property type="match status" value="1"/>
</dbReference>
<accession>A0A1I8FGG9</accession>
<proteinExistence type="predicted"/>
<feature type="domain" description="COR" evidence="3">
    <location>
        <begin position="87"/>
        <end position="223"/>
    </location>
</feature>
<feature type="region of interest" description="Disordered" evidence="2">
    <location>
        <begin position="466"/>
        <end position="485"/>
    </location>
</feature>
<sequence length="613" mass="69119">SCSTVEGCDAELRRLKPWLVNIKAQAPACPVICVGTHADTLPSSGPNRDTIIANIRTRIETMIPSTRLPGDCRILIQSALEAFKVKGHHDLPVLQWYQLRKMATDAGLNMNDEKLSQAVRFLHESGVLLHFDDSTYRLNNLYFIDPQWLCRMMAQIVTVKEIKRVHPVGRDAAISVLLFTGKRITEEDRHFIFPVSQIPQYLRILEKFEIVLPQKNDELLIPCRLPDIAARDVTELAPTWSPVCIRCLSSPLDSGLALWLASTTSLTRILPRAMHPARPRNLLLVVIDRSSITLRSQHPEDGQAGHVCLLAASGDWNRRRRRHSCPLYDEAFFLLQTFEEATPEGGEGLQLAGPALALTARLPASPDRPTISMLFARQSLSQQQQQQPHQARSSSSAVVFHTFSFDDIVNEAGIAEAIRCFAETGHPELVPLSSLAPDVTLSDLPARLQLDSNRLELVQTQDHLLGQPNTTRPVRSEDFQPKQRGIPQPTRLLRQERRPSLSGWITRHWSGCWLWNAGPNQLVLELAPMGALHQLLQQKRIRDRGLQHRLMHQVTQGLAFLHAAIPIIYRDLKLDNAHSIDPLFKKGCPDWPHLELIINRCLIRREAEQATGR</sequence>
<evidence type="ECO:0000256" key="1">
    <source>
        <dbReference type="ARBA" id="ARBA00022737"/>
    </source>
</evidence>
<dbReference type="Proteomes" id="UP000095280">
    <property type="component" value="Unplaced"/>
</dbReference>
<dbReference type="InterPro" id="IPR032171">
    <property type="entry name" value="COR-A"/>
</dbReference>
<dbReference type="AlphaFoldDB" id="A0A1I8FGG9"/>
<dbReference type="Gene3D" id="1.10.510.10">
    <property type="entry name" value="Transferase(Phosphotransferase) domain 1"/>
    <property type="match status" value="1"/>
</dbReference>
<dbReference type="Gene3D" id="3.40.50.300">
    <property type="entry name" value="P-loop containing nucleotide triphosphate hydrolases"/>
    <property type="match status" value="1"/>
</dbReference>
<keyword evidence="4" id="KW-1185">Reference proteome</keyword>
<evidence type="ECO:0000259" key="3">
    <source>
        <dbReference type="Pfam" id="PF16095"/>
    </source>
</evidence>
<keyword evidence="1" id="KW-0677">Repeat</keyword>
<organism evidence="4 5">
    <name type="scientific">Macrostomum lignano</name>
    <dbReference type="NCBI Taxonomy" id="282301"/>
    <lineage>
        <taxon>Eukaryota</taxon>
        <taxon>Metazoa</taxon>
        <taxon>Spiralia</taxon>
        <taxon>Lophotrochozoa</taxon>
        <taxon>Platyhelminthes</taxon>
        <taxon>Rhabditophora</taxon>
        <taxon>Macrostomorpha</taxon>
        <taxon>Macrostomida</taxon>
        <taxon>Macrostomidae</taxon>
        <taxon>Macrostomum</taxon>
    </lineage>
</organism>
<dbReference type="InterPro" id="IPR011009">
    <property type="entry name" value="Kinase-like_dom_sf"/>
</dbReference>
<dbReference type="SUPFAM" id="SSF56112">
    <property type="entry name" value="Protein kinase-like (PK-like)"/>
    <property type="match status" value="1"/>
</dbReference>
<reference evidence="5" key="1">
    <citation type="submission" date="2016-11" db="UniProtKB">
        <authorList>
            <consortium name="WormBaseParasite"/>
        </authorList>
    </citation>
    <scope>IDENTIFICATION</scope>
</reference>
<protein>
    <submittedName>
        <fullName evidence="5">COR domain-containing protein</fullName>
    </submittedName>
</protein>
<evidence type="ECO:0000313" key="4">
    <source>
        <dbReference type="Proteomes" id="UP000095280"/>
    </source>
</evidence>
<evidence type="ECO:0000256" key="2">
    <source>
        <dbReference type="SAM" id="MobiDB-lite"/>
    </source>
</evidence>
<dbReference type="WBParaSite" id="maker-unitig_33848-snap-gene-0.2-mRNA-1">
    <property type="protein sequence ID" value="maker-unitig_33848-snap-gene-0.2-mRNA-1"/>
    <property type="gene ID" value="maker-unitig_33848-snap-gene-0.2"/>
</dbReference>
<evidence type="ECO:0000313" key="5">
    <source>
        <dbReference type="WBParaSite" id="maker-unitig_33848-snap-gene-0.2-mRNA-1"/>
    </source>
</evidence>
<name>A0A1I8FGG9_9PLAT</name>